<protein>
    <submittedName>
        <fullName evidence="1">Uncharacterized protein</fullName>
    </submittedName>
</protein>
<feature type="non-terminal residue" evidence="1">
    <location>
        <position position="1"/>
    </location>
</feature>
<comment type="caution">
    <text evidence="1">The sequence shown here is derived from an EMBL/GenBank/DDBJ whole genome shotgun (WGS) entry which is preliminary data.</text>
</comment>
<sequence>RGLRKQVKLTDRGSLFDTAFAFFLGSDL</sequence>
<organism evidence="1">
    <name type="scientific">termite gut metagenome</name>
    <dbReference type="NCBI Taxonomy" id="433724"/>
    <lineage>
        <taxon>unclassified sequences</taxon>
        <taxon>metagenomes</taxon>
        <taxon>organismal metagenomes</taxon>
    </lineage>
</organism>
<accession>A0A5J4PAH1</accession>
<gene>
    <name evidence="1" type="ORF">EZS27_041819</name>
</gene>
<reference evidence="1" key="1">
    <citation type="submission" date="2019-03" db="EMBL/GenBank/DDBJ databases">
        <title>Single cell metagenomics reveals metabolic interactions within the superorganism composed of flagellate Streblomastix strix and complex community of Bacteroidetes bacteria on its surface.</title>
        <authorList>
            <person name="Treitli S.C."/>
            <person name="Kolisko M."/>
            <person name="Husnik F."/>
            <person name="Keeling P."/>
            <person name="Hampl V."/>
        </authorList>
    </citation>
    <scope>NUCLEOTIDE SEQUENCE</scope>
    <source>
        <strain evidence="1">STM</strain>
    </source>
</reference>
<dbReference type="EMBL" id="SNRY01009841">
    <property type="protein sequence ID" value="KAA6306525.1"/>
    <property type="molecule type" value="Genomic_DNA"/>
</dbReference>
<evidence type="ECO:0000313" key="1">
    <source>
        <dbReference type="EMBL" id="KAA6306525.1"/>
    </source>
</evidence>
<name>A0A5J4PAH1_9ZZZZ</name>
<proteinExistence type="predicted"/>
<dbReference type="AlphaFoldDB" id="A0A5J4PAH1"/>